<dbReference type="EMBL" id="BDCX01000021">
    <property type="protein sequence ID" value="GAT71008.1"/>
    <property type="molecule type" value="Genomic_DNA"/>
</dbReference>
<gene>
    <name evidence="3" type="ORF">PS9374_06699</name>
</gene>
<organism evidence="3 4">
    <name type="scientific">Planomonospora sphaerica</name>
    <dbReference type="NCBI Taxonomy" id="161355"/>
    <lineage>
        <taxon>Bacteria</taxon>
        <taxon>Bacillati</taxon>
        <taxon>Actinomycetota</taxon>
        <taxon>Actinomycetes</taxon>
        <taxon>Streptosporangiales</taxon>
        <taxon>Streptosporangiaceae</taxon>
        <taxon>Planomonospora</taxon>
    </lineage>
</organism>
<protein>
    <submittedName>
        <fullName evidence="3">Uncharacterized protein</fullName>
    </submittedName>
</protein>
<keyword evidence="2" id="KW-0812">Transmembrane</keyword>
<dbReference type="Proteomes" id="UP000077701">
    <property type="component" value="Unassembled WGS sequence"/>
</dbReference>
<dbReference type="InterPro" id="IPR046151">
    <property type="entry name" value="DUF6153"/>
</dbReference>
<sequence>MSGSARRPAVHRLLLIVVTLGVAAMHTLGHAEHGAAHGGGGDGASVTGHALLAGPAQPQTHPLPLSPLAAHSGHGTSDLDGGLPPLDPTSVCLAVLTGLLFLLLTGAASPRRRRTTAEHPAGRLKSLTARPPPRRTALRLARLSVLRI</sequence>
<evidence type="ECO:0000256" key="1">
    <source>
        <dbReference type="SAM" id="MobiDB-lite"/>
    </source>
</evidence>
<name>A0A171DPN0_9ACTN</name>
<evidence type="ECO:0000313" key="3">
    <source>
        <dbReference type="EMBL" id="GAT71008.1"/>
    </source>
</evidence>
<reference evidence="3 4" key="1">
    <citation type="journal article" date="2016" name="Genome Announc.">
        <title>Draft Genome Sequence of Planomonospora sphaerica JCM9374, a Rare Actinomycete.</title>
        <authorList>
            <person name="Dohra H."/>
            <person name="Suzuki T."/>
            <person name="Inoue Y."/>
            <person name="Kodani S."/>
        </authorList>
    </citation>
    <scope>NUCLEOTIDE SEQUENCE [LARGE SCALE GENOMIC DNA]</scope>
    <source>
        <strain evidence="3 4">JCM 9374</strain>
    </source>
</reference>
<dbReference type="Pfam" id="PF19650">
    <property type="entry name" value="DUF6153"/>
    <property type="match status" value="1"/>
</dbReference>
<evidence type="ECO:0000256" key="2">
    <source>
        <dbReference type="SAM" id="Phobius"/>
    </source>
</evidence>
<dbReference type="STRING" id="161355.PS9374_06699"/>
<keyword evidence="4" id="KW-1185">Reference proteome</keyword>
<keyword evidence="2" id="KW-1133">Transmembrane helix</keyword>
<reference evidence="4" key="2">
    <citation type="submission" date="2016-04" db="EMBL/GenBank/DDBJ databases">
        <title>Planomonospora sphaerica JCM9374 whole genome shotgun sequence.</title>
        <authorList>
            <person name="Suzuki T."/>
            <person name="Dohra H."/>
            <person name="Kodani S."/>
        </authorList>
    </citation>
    <scope>NUCLEOTIDE SEQUENCE [LARGE SCALE GENOMIC DNA]</scope>
    <source>
        <strain evidence="4">JCM 9374</strain>
    </source>
</reference>
<comment type="caution">
    <text evidence="3">The sequence shown here is derived from an EMBL/GenBank/DDBJ whole genome shotgun (WGS) entry which is preliminary data.</text>
</comment>
<evidence type="ECO:0000313" key="4">
    <source>
        <dbReference type="Proteomes" id="UP000077701"/>
    </source>
</evidence>
<feature type="region of interest" description="Disordered" evidence="1">
    <location>
        <begin position="54"/>
        <end position="81"/>
    </location>
</feature>
<proteinExistence type="predicted"/>
<keyword evidence="2" id="KW-0472">Membrane</keyword>
<dbReference type="AlphaFoldDB" id="A0A171DPN0"/>
<feature type="transmembrane region" description="Helical" evidence="2">
    <location>
        <begin position="88"/>
        <end position="108"/>
    </location>
</feature>
<accession>A0A171DPN0</accession>